<keyword evidence="3 4" id="KW-1015">Disulfide bond</keyword>
<evidence type="ECO:0000256" key="1">
    <source>
        <dbReference type="ARBA" id="ARBA00022659"/>
    </source>
</evidence>
<sequence length="555" mass="63794">IQTIKLIEYSEFWGCLTFFIPFLLGKGCNYVRIENGRMTEYYERYKPFPLREGQTVDFHCEHGFLPANQQTWQRATCINSRYEPELKCFIERTCKKISISHGYFESQQQSFQINAKTKYNCHNGYSTSKGETQAETQCLTEGWSPEPECIKACLKPLGDEFIFNTTKSVFFPGDKLHYECKEGFQITNNTINDTVMCTEKGWELIPSCVCKLMKHQSNNPITPFLENGTIKPREDIFQHNMVVHFICNEGFTRVGSESAQCYHFGWSPQPPICKGKNRQFKNYYSGSLPLPLSASMASLNIFQHGDLLEVQCDISFALYGSKIIECVDGEWTPLPSCIRKQQLYNGYMKQRGKLFEEEGRTCGPPPTIKNGFFLNAESSIYRHGDTVEYRCQQHSTLIGTSLAKCLHGQWEVPLCLGNCPPPPQLPNAINVAEMRTYKTDEEISFKCQDHFLLRGPQKIKCEAGKWRTPPRCLGLYARFCLYLRCKPPPEIDNGVRGIGNRTKFLPGEIVKYHCSPGFELSQLNPVKCENLKWSELPVCKGKNQYFFLLKCQHWV</sequence>
<feature type="domain" description="Sushi" evidence="5">
    <location>
        <begin position="483"/>
        <end position="541"/>
    </location>
</feature>
<evidence type="ECO:0000313" key="6">
    <source>
        <dbReference type="Ensembl" id="ENSNNAP00000009755.1"/>
    </source>
</evidence>
<proteinExistence type="predicted"/>
<dbReference type="GO" id="GO:0006956">
    <property type="term" value="P:complement activation"/>
    <property type="evidence" value="ECO:0007669"/>
    <property type="project" value="TreeGrafter"/>
</dbReference>
<feature type="domain" description="Sushi" evidence="5">
    <location>
        <begin position="151"/>
        <end position="210"/>
    </location>
</feature>
<comment type="caution">
    <text evidence="4">Lacks conserved residue(s) required for the propagation of feature annotation.</text>
</comment>
<dbReference type="SUPFAM" id="SSF57535">
    <property type="entry name" value="Complement control module/SCR domain"/>
    <property type="match status" value="7"/>
</dbReference>
<evidence type="ECO:0000256" key="3">
    <source>
        <dbReference type="ARBA" id="ARBA00023157"/>
    </source>
</evidence>
<name>A0A8C6X6L2_NAJNA</name>
<evidence type="ECO:0000256" key="4">
    <source>
        <dbReference type="PROSITE-ProRule" id="PRU00302"/>
    </source>
</evidence>
<dbReference type="PROSITE" id="PS50923">
    <property type="entry name" value="SUSHI"/>
    <property type="match status" value="6"/>
</dbReference>
<keyword evidence="7" id="KW-1185">Reference proteome</keyword>
<dbReference type="Ensembl" id="ENSNNAT00000010221.1">
    <property type="protein sequence ID" value="ENSNNAP00000009755.1"/>
    <property type="gene ID" value="ENSNNAG00000006443.1"/>
</dbReference>
<dbReference type="Gene3D" id="2.10.70.10">
    <property type="entry name" value="Complement Module, domain 1"/>
    <property type="match status" value="8"/>
</dbReference>
<evidence type="ECO:0000259" key="5">
    <source>
        <dbReference type="PROSITE" id="PS50923"/>
    </source>
</evidence>
<keyword evidence="2" id="KW-0732">Signal</keyword>
<reference evidence="6" key="2">
    <citation type="submission" date="2025-09" db="UniProtKB">
        <authorList>
            <consortium name="Ensembl"/>
        </authorList>
    </citation>
    <scope>IDENTIFICATION</scope>
</reference>
<dbReference type="PANTHER" id="PTHR45785:SF7">
    <property type="entry name" value="COMPLEMENT FACTOR H"/>
    <property type="match status" value="1"/>
</dbReference>
<feature type="domain" description="Sushi" evidence="5">
    <location>
        <begin position="215"/>
        <end position="275"/>
    </location>
</feature>
<accession>A0A8C6X6L2</accession>
<organism evidence="6 7">
    <name type="scientific">Naja naja</name>
    <name type="common">Indian cobra</name>
    <dbReference type="NCBI Taxonomy" id="35670"/>
    <lineage>
        <taxon>Eukaryota</taxon>
        <taxon>Metazoa</taxon>
        <taxon>Chordata</taxon>
        <taxon>Craniata</taxon>
        <taxon>Vertebrata</taxon>
        <taxon>Euteleostomi</taxon>
        <taxon>Lepidosauria</taxon>
        <taxon>Squamata</taxon>
        <taxon>Bifurcata</taxon>
        <taxon>Unidentata</taxon>
        <taxon>Episquamata</taxon>
        <taxon>Toxicofera</taxon>
        <taxon>Serpentes</taxon>
        <taxon>Colubroidea</taxon>
        <taxon>Elapidae</taxon>
        <taxon>Elapinae</taxon>
        <taxon>Naja</taxon>
    </lineage>
</organism>
<feature type="domain" description="Sushi" evidence="5">
    <location>
        <begin position="286"/>
        <end position="339"/>
    </location>
</feature>
<dbReference type="GO" id="GO:0005615">
    <property type="term" value="C:extracellular space"/>
    <property type="evidence" value="ECO:0007669"/>
    <property type="project" value="TreeGrafter"/>
</dbReference>
<dbReference type="OrthoDB" id="9034217at2759"/>
<reference evidence="6" key="1">
    <citation type="submission" date="2025-08" db="UniProtKB">
        <authorList>
            <consortium name="Ensembl"/>
        </authorList>
    </citation>
    <scope>IDENTIFICATION</scope>
</reference>
<feature type="disulfide bond" evidence="4">
    <location>
        <begin position="362"/>
        <end position="405"/>
    </location>
</feature>
<keyword evidence="1 4" id="KW-0768">Sushi</keyword>
<dbReference type="CDD" id="cd00033">
    <property type="entry name" value="CCP"/>
    <property type="match status" value="5"/>
</dbReference>
<dbReference type="InterPro" id="IPR051503">
    <property type="entry name" value="ComplSys_Reg/VirEntry_Med"/>
</dbReference>
<dbReference type="PANTHER" id="PTHR45785">
    <property type="entry name" value="COMPLEMENT FACTOR H-RELATED"/>
    <property type="match status" value="1"/>
</dbReference>
<dbReference type="InterPro" id="IPR035976">
    <property type="entry name" value="Sushi/SCR/CCP_sf"/>
</dbReference>
<dbReference type="SMART" id="SM00032">
    <property type="entry name" value="CCP"/>
    <property type="match status" value="8"/>
</dbReference>
<feature type="disulfide bond" evidence="4">
    <location>
        <begin position="485"/>
        <end position="528"/>
    </location>
</feature>
<dbReference type="OMA" id="GNNMITC"/>
<evidence type="ECO:0000313" key="7">
    <source>
        <dbReference type="Proteomes" id="UP000694559"/>
    </source>
</evidence>
<dbReference type="InterPro" id="IPR000436">
    <property type="entry name" value="Sushi_SCR_CCP_dom"/>
</dbReference>
<protein>
    <recommendedName>
        <fullName evidence="5">Sushi domain-containing protein</fullName>
    </recommendedName>
</protein>
<feature type="domain" description="Sushi" evidence="5">
    <location>
        <begin position="360"/>
        <end position="417"/>
    </location>
</feature>
<dbReference type="GeneTree" id="ENSGT00940000154386"/>
<dbReference type="AlphaFoldDB" id="A0A8C6X6L2"/>
<dbReference type="Proteomes" id="UP000694559">
    <property type="component" value="Unplaced"/>
</dbReference>
<dbReference type="GO" id="GO:0001851">
    <property type="term" value="F:complement component C3b binding"/>
    <property type="evidence" value="ECO:0007669"/>
    <property type="project" value="TreeGrafter"/>
</dbReference>
<dbReference type="Pfam" id="PF00084">
    <property type="entry name" value="Sushi"/>
    <property type="match status" value="7"/>
</dbReference>
<evidence type="ECO:0000256" key="2">
    <source>
        <dbReference type="ARBA" id="ARBA00022729"/>
    </source>
</evidence>
<feature type="domain" description="Sushi" evidence="5">
    <location>
        <begin position="418"/>
        <end position="474"/>
    </location>
</feature>